<dbReference type="Proteomes" id="UP000053326">
    <property type="component" value="Unassembled WGS sequence"/>
</dbReference>
<dbReference type="GO" id="GO:1990904">
    <property type="term" value="C:ribonucleoprotein complex"/>
    <property type="evidence" value="ECO:0007669"/>
    <property type="project" value="UniProtKB-KW"/>
</dbReference>
<evidence type="ECO:0000256" key="1">
    <source>
        <dbReference type="ARBA" id="ARBA00022980"/>
    </source>
</evidence>
<dbReference type="EMBL" id="LGFO01000004">
    <property type="protein sequence ID" value="KUK37219.1"/>
    <property type="molecule type" value="Genomic_DNA"/>
</dbReference>
<protein>
    <recommendedName>
        <fullName evidence="5">RNA-binding protein</fullName>
    </recommendedName>
</protein>
<dbReference type="OMA" id="RFFIIFD"/>
<dbReference type="AlphaFoldDB" id="A0A101FHL7"/>
<dbReference type="GO" id="GO:0005840">
    <property type="term" value="C:ribosome"/>
    <property type="evidence" value="ECO:0007669"/>
    <property type="project" value="UniProtKB-KW"/>
</dbReference>
<keyword evidence="2" id="KW-0687">Ribonucleoprotein</keyword>
<evidence type="ECO:0000313" key="4">
    <source>
        <dbReference type="Proteomes" id="UP000053326"/>
    </source>
</evidence>
<dbReference type="InterPro" id="IPR008991">
    <property type="entry name" value="Translation_prot_SH3-like_sf"/>
</dbReference>
<dbReference type="Gene3D" id="2.30.30.30">
    <property type="match status" value="1"/>
</dbReference>
<evidence type="ECO:0000256" key="2">
    <source>
        <dbReference type="ARBA" id="ARBA00023274"/>
    </source>
</evidence>
<accession>A0A101FHL7</accession>
<dbReference type="SUPFAM" id="SSF50104">
    <property type="entry name" value="Translation proteins SH3-like domain"/>
    <property type="match status" value="1"/>
</dbReference>
<dbReference type="InterPro" id="IPR041985">
    <property type="entry name" value="Ribosomal_eL14_KOW"/>
</dbReference>
<proteinExistence type="predicted"/>
<dbReference type="CDD" id="cd06088">
    <property type="entry name" value="KOW_RPL14"/>
    <property type="match status" value="1"/>
</dbReference>
<keyword evidence="1" id="KW-0689">Ribosomal protein</keyword>
<comment type="caution">
    <text evidence="3">The sequence shown here is derived from an EMBL/GenBank/DDBJ whole genome shotgun (WGS) entry which is preliminary data.</text>
</comment>
<name>A0A101FHL7_9THEO</name>
<evidence type="ECO:0000313" key="3">
    <source>
        <dbReference type="EMBL" id="KUK37219.1"/>
    </source>
</evidence>
<sequence>MESSLKIGQLVCSKRGRDRGRFYLVLEIINETFVYLVDGEKRRMENPKPKNVKHLKAYPMVAENLASQWEAGQYSGNSEIRRVIAEFKQTLLNQESETRG</sequence>
<dbReference type="InterPro" id="IPR014722">
    <property type="entry name" value="Rib_uL2_dom2"/>
</dbReference>
<reference evidence="4" key="1">
    <citation type="journal article" date="2015" name="MBio">
        <title>Genome-Resolved Metagenomic Analysis Reveals Roles for Candidate Phyla and Other Microbial Community Members in Biogeochemical Transformations in Oil Reservoirs.</title>
        <authorList>
            <person name="Hu P."/>
            <person name="Tom L."/>
            <person name="Singh A."/>
            <person name="Thomas B.C."/>
            <person name="Baker B.J."/>
            <person name="Piceno Y.M."/>
            <person name="Andersen G.L."/>
            <person name="Banfield J.F."/>
        </authorList>
    </citation>
    <scope>NUCLEOTIDE SEQUENCE [LARGE SCALE GENOMIC DNA]</scope>
</reference>
<gene>
    <name evidence="3" type="ORF">XD66_0070</name>
</gene>
<organism evidence="3 4">
    <name type="scientific">Thermacetogenium phaeum</name>
    <dbReference type="NCBI Taxonomy" id="85874"/>
    <lineage>
        <taxon>Bacteria</taxon>
        <taxon>Bacillati</taxon>
        <taxon>Bacillota</taxon>
        <taxon>Clostridia</taxon>
        <taxon>Thermoanaerobacterales</taxon>
        <taxon>Thermoanaerobacteraceae</taxon>
        <taxon>Thermacetogenium</taxon>
    </lineage>
</organism>
<evidence type="ECO:0008006" key="5">
    <source>
        <dbReference type="Google" id="ProtNLM"/>
    </source>
</evidence>